<evidence type="ECO:0000313" key="2">
    <source>
        <dbReference type="Proteomes" id="UP000826725"/>
    </source>
</evidence>
<proteinExistence type="predicted"/>
<accession>A0A8D5FR94</accession>
<name>A0A8D5FR94_9BACT</name>
<gene>
    <name evidence="1" type="ORF">DGMP_06290</name>
</gene>
<reference evidence="1" key="1">
    <citation type="submission" date="2020-09" db="EMBL/GenBank/DDBJ databases">
        <title>Desulfogranum mesoprofundum gen. nov., sp. nov., a novel mesophilic, sulfate-reducing chemolithoautotroph isolated from a deep-sea hydrothermal vent chimney in the Suiyo Seamount.</title>
        <authorList>
            <person name="Hashimoto Y."/>
            <person name="Nakagawa S."/>
        </authorList>
    </citation>
    <scope>NUCLEOTIDE SEQUENCE</scope>
    <source>
        <strain evidence="1">KT2</strain>
    </source>
</reference>
<organism evidence="1 2">
    <name type="scientific">Desulfomarina profundi</name>
    <dbReference type="NCBI Taxonomy" id="2772557"/>
    <lineage>
        <taxon>Bacteria</taxon>
        <taxon>Pseudomonadati</taxon>
        <taxon>Thermodesulfobacteriota</taxon>
        <taxon>Desulfobulbia</taxon>
        <taxon>Desulfobulbales</taxon>
        <taxon>Desulfobulbaceae</taxon>
        <taxon>Desulfomarina</taxon>
    </lineage>
</organism>
<keyword evidence="2" id="KW-1185">Reference proteome</keyword>
<dbReference type="Proteomes" id="UP000826725">
    <property type="component" value="Chromosome"/>
</dbReference>
<dbReference type="KEGG" id="dbk:DGMP_06290"/>
<protein>
    <submittedName>
        <fullName evidence="1">Uncharacterized protein</fullName>
    </submittedName>
</protein>
<dbReference type="RefSeq" id="WP_228856113.1">
    <property type="nucleotide sequence ID" value="NZ_AP024086.1"/>
</dbReference>
<dbReference type="AlphaFoldDB" id="A0A8D5FR94"/>
<evidence type="ECO:0000313" key="1">
    <source>
        <dbReference type="EMBL" id="BCL59936.1"/>
    </source>
</evidence>
<sequence length="105" mass="12101">MKRLILTAIFFSLFSLGNNPINSFAAEQKMLLPESLEALSQMAADKKTVTIFIEEEDPKRATDLLNTSNKEYAKKGWELFNIATYNYDGDFKGFFITYQKKLIIF</sequence>
<dbReference type="EMBL" id="AP024086">
    <property type="protein sequence ID" value="BCL59936.1"/>
    <property type="molecule type" value="Genomic_DNA"/>
</dbReference>